<name>A0ACC1SAF4_9APHY</name>
<evidence type="ECO:0000313" key="2">
    <source>
        <dbReference type="Proteomes" id="UP001148662"/>
    </source>
</evidence>
<comment type="caution">
    <text evidence="1">The sequence shown here is derived from an EMBL/GenBank/DDBJ whole genome shotgun (WGS) entry which is preliminary data.</text>
</comment>
<accession>A0ACC1SAF4</accession>
<sequence>MESTGPGTAAYFPSILARIREAHPDLPLEPVIVQSVLLCLVAGDDDDPSSQIPSHGSRHLVLRTREEDAALVLNLAEVVLTTVFGFPTHKRRVKHHSEASLRSDEFHERAREQPEDFLRNLFFRRKHGSRWSMSTAREGSRKARSLHGPHRSSSYPSASLAVADNVPPPSSSHSREGTEESEIDVMSLGSSRRLFVTPASTLRVRPQAPRTVTEPPPVTAMSVAQRLAGSSPKLGTRRLESDFTMSLPKALAISGLEHAGMPAQRALLQVIHDRRLVLDAYESEDGIGRAWPLPEDFIIVYVCPIDSQGRPPVLRTLLDKFAMSVDVVVSPLTRQMYSYYRANLPTPPKHGANIYTFSPPTRHFTSHERDINCTTSFITGHITARDSISTLASSPSASCHTATAPNETGATA</sequence>
<evidence type="ECO:0000313" key="1">
    <source>
        <dbReference type="EMBL" id="KAJ3535214.1"/>
    </source>
</evidence>
<dbReference type="Proteomes" id="UP001148662">
    <property type="component" value="Unassembled WGS sequence"/>
</dbReference>
<dbReference type="EMBL" id="JANHOG010001554">
    <property type="protein sequence ID" value="KAJ3535214.1"/>
    <property type="molecule type" value="Genomic_DNA"/>
</dbReference>
<gene>
    <name evidence="1" type="ORF">NM688_g7010</name>
</gene>
<protein>
    <submittedName>
        <fullName evidence="1">Uncharacterized protein</fullName>
    </submittedName>
</protein>
<reference evidence="1" key="1">
    <citation type="submission" date="2022-07" db="EMBL/GenBank/DDBJ databases">
        <title>Genome Sequence of Phlebia brevispora.</title>
        <authorList>
            <person name="Buettner E."/>
        </authorList>
    </citation>
    <scope>NUCLEOTIDE SEQUENCE</scope>
    <source>
        <strain evidence="1">MPL23</strain>
    </source>
</reference>
<organism evidence="1 2">
    <name type="scientific">Phlebia brevispora</name>
    <dbReference type="NCBI Taxonomy" id="194682"/>
    <lineage>
        <taxon>Eukaryota</taxon>
        <taxon>Fungi</taxon>
        <taxon>Dikarya</taxon>
        <taxon>Basidiomycota</taxon>
        <taxon>Agaricomycotina</taxon>
        <taxon>Agaricomycetes</taxon>
        <taxon>Polyporales</taxon>
        <taxon>Meruliaceae</taxon>
        <taxon>Phlebia</taxon>
    </lineage>
</organism>
<proteinExistence type="predicted"/>
<keyword evidence="2" id="KW-1185">Reference proteome</keyword>